<keyword evidence="3" id="KW-0808">Transferase</keyword>
<gene>
    <name evidence="3" type="ORF">SAMN06296241_0087</name>
</gene>
<dbReference type="OrthoDB" id="911374at2"/>
<protein>
    <submittedName>
        <fullName evidence="3">Dolichyl-phosphate-mannose-protein mannosyltransferase</fullName>
    </submittedName>
</protein>
<keyword evidence="1" id="KW-0812">Transmembrane</keyword>
<evidence type="ECO:0000313" key="3">
    <source>
        <dbReference type="EMBL" id="SOC78577.1"/>
    </source>
</evidence>
<sequence>MEKIDRNFIYKWVKKAFYLVVIGLVFLIFLAIFFRSDLRGVESNVIYSVQLALEDNGLLYSSPEAPPFNITQYSPLYYILSDVIITSLFIEADEYFIIRVVTRTISVLLLLLSFLVVRDILRKFIGFKKNASLIIALAFFVISFPWFNISRPDVLVLLFFSLSVRSVMLYQKDGNKTNTAILLGIFLALGILSKLTMGLYIMAFGFYMIIAKQWRLAFFSAISCVLSLFLMSAIIQLLGYDLSYLHENIIQGVNNGISINLAWETSYKPYLLYFGLFSLIFILFVIIYLKNWKYEKTDTDLLFLITLSCSVAVFSFFSALKVGSAINYFNELLLCLILFTISFLKSYHIIKKKLYLIGFMVFGVSIGITHFFNYGPRLMNNFVHLTSGNEQEGDISEIIGFLNSNLGSGYFYSDNIDIAQSFPNRSVLFPTPIHLITYKREVYDYSVLKKWAKENLRFIIIHPNRTNLYGIDIKKHYSLKIKYRNYYLYELISNTQK</sequence>
<dbReference type="Proteomes" id="UP000219193">
    <property type="component" value="Unassembled WGS sequence"/>
</dbReference>
<dbReference type="EMBL" id="OCMF01000001">
    <property type="protein sequence ID" value="SOC78577.1"/>
    <property type="molecule type" value="Genomic_DNA"/>
</dbReference>
<dbReference type="Pfam" id="PF13231">
    <property type="entry name" value="PMT_2"/>
    <property type="match status" value="1"/>
</dbReference>
<feature type="transmembrane region" description="Helical" evidence="1">
    <location>
        <begin position="16"/>
        <end position="34"/>
    </location>
</feature>
<feature type="transmembrane region" description="Helical" evidence="1">
    <location>
        <begin position="301"/>
        <end position="320"/>
    </location>
</feature>
<evidence type="ECO:0000313" key="4">
    <source>
        <dbReference type="Proteomes" id="UP000219193"/>
    </source>
</evidence>
<feature type="transmembrane region" description="Helical" evidence="1">
    <location>
        <begin position="354"/>
        <end position="372"/>
    </location>
</feature>
<feature type="transmembrane region" description="Helical" evidence="1">
    <location>
        <begin position="326"/>
        <end position="347"/>
    </location>
</feature>
<feature type="transmembrane region" description="Helical" evidence="1">
    <location>
        <begin position="180"/>
        <end position="209"/>
    </location>
</feature>
<accession>A0A285WZR2</accession>
<dbReference type="GO" id="GO:0016757">
    <property type="term" value="F:glycosyltransferase activity"/>
    <property type="evidence" value="ECO:0007669"/>
    <property type="project" value="UniProtKB-KW"/>
</dbReference>
<dbReference type="InterPro" id="IPR038731">
    <property type="entry name" value="RgtA/B/C-like"/>
</dbReference>
<proteinExistence type="predicted"/>
<dbReference type="RefSeq" id="WP_097054392.1">
    <property type="nucleotide sequence ID" value="NZ_OCMF01000001.1"/>
</dbReference>
<evidence type="ECO:0000256" key="1">
    <source>
        <dbReference type="SAM" id="Phobius"/>
    </source>
</evidence>
<keyword evidence="4" id="KW-1185">Reference proteome</keyword>
<reference evidence="4" key="1">
    <citation type="submission" date="2017-09" db="EMBL/GenBank/DDBJ databases">
        <authorList>
            <person name="Varghese N."/>
            <person name="Submissions S."/>
        </authorList>
    </citation>
    <scope>NUCLEOTIDE SEQUENCE [LARGE SCALE GENOMIC DNA]</scope>
    <source>
        <strain evidence="4">CGMCC 1.12641</strain>
    </source>
</reference>
<keyword evidence="3" id="KW-0328">Glycosyltransferase</keyword>
<evidence type="ECO:0000259" key="2">
    <source>
        <dbReference type="Pfam" id="PF13231"/>
    </source>
</evidence>
<feature type="transmembrane region" description="Helical" evidence="1">
    <location>
        <begin position="270"/>
        <end position="289"/>
    </location>
</feature>
<name>A0A285WZR2_9FLAO</name>
<feature type="domain" description="Glycosyltransferase RgtA/B/C/D-like" evidence="2">
    <location>
        <begin position="101"/>
        <end position="232"/>
    </location>
</feature>
<keyword evidence="1" id="KW-1133">Transmembrane helix</keyword>
<feature type="transmembrane region" description="Helical" evidence="1">
    <location>
        <begin position="216"/>
        <end position="238"/>
    </location>
</feature>
<feature type="transmembrane region" description="Helical" evidence="1">
    <location>
        <begin position="96"/>
        <end position="121"/>
    </location>
</feature>
<keyword evidence="1" id="KW-0472">Membrane</keyword>
<dbReference type="AlphaFoldDB" id="A0A285WZR2"/>
<feature type="transmembrane region" description="Helical" evidence="1">
    <location>
        <begin position="133"/>
        <end position="160"/>
    </location>
</feature>
<organism evidence="3 4">
    <name type="scientific">Salinimicrobium sediminis</name>
    <dbReference type="NCBI Taxonomy" id="1343891"/>
    <lineage>
        <taxon>Bacteria</taxon>
        <taxon>Pseudomonadati</taxon>
        <taxon>Bacteroidota</taxon>
        <taxon>Flavobacteriia</taxon>
        <taxon>Flavobacteriales</taxon>
        <taxon>Flavobacteriaceae</taxon>
        <taxon>Salinimicrobium</taxon>
    </lineage>
</organism>